<name>A0A4R1PYH6_9FIRM</name>
<sequence>MNDDTTAANYCPQWPETVIFWGAGATRALYLRTTAELGQAVYQLAVLQEALGKRIARQFHLQEIAGPVEDLFQVLSEQGECTEALQRLFPGMTEKQCAAKGEQLRRTYDWATLCRLVHICPGHSDRDFRLQDLFTLLDMHIASHHGFFVNDPDGDSRQFIPPEQLRPARNALVMVIGLLHYHDFHYNLAANAAVFTNYIEFATLLARLMLEEGQRLSQQKAYDQREFYLFSYAVISMNWDPVLLWLLFNAHNRVNDCSEANSIPLKLFQDFSHFMGLRQVDGSSPGVWYPLNESVVQRLNDAHSGANCRVRIGKYYMPHGCSGWRECPNCGKLTLYLGDEWRFDSVSLYAPPLINALSADWRRPRSRQEHKAYEQGCYDALQCAYCGALTELKHTPLVMQTGIKGRNAAFVEEIHHDMRIALENAEHIVLMGYTLPADDVIYRSVLAARQKRGIWKRPCCSVIVGQQQDAPDGWLAGRQLTEYLERNSGSSFARTIRAAQEIFDPDQVRGYARGIPQVFLGADGHACYDKIRELLYPAARFPGHEVQR</sequence>
<evidence type="ECO:0000313" key="1">
    <source>
        <dbReference type="EMBL" id="TCL33003.1"/>
    </source>
</evidence>
<reference evidence="1 2" key="1">
    <citation type="submission" date="2019-03" db="EMBL/GenBank/DDBJ databases">
        <title>Genomic Encyclopedia of Type Strains, Phase IV (KMG-IV): sequencing the most valuable type-strain genomes for metagenomic binning, comparative biology and taxonomic classification.</title>
        <authorList>
            <person name="Goeker M."/>
        </authorList>
    </citation>
    <scope>NUCLEOTIDE SEQUENCE [LARGE SCALE GENOMIC DNA]</scope>
    <source>
        <strain evidence="1 2">DSM 15969</strain>
    </source>
</reference>
<keyword evidence="2" id="KW-1185">Reference proteome</keyword>
<dbReference type="Proteomes" id="UP000295063">
    <property type="component" value="Unassembled WGS sequence"/>
</dbReference>
<evidence type="ECO:0008006" key="3">
    <source>
        <dbReference type="Google" id="ProtNLM"/>
    </source>
</evidence>
<comment type="caution">
    <text evidence="1">The sequence shown here is derived from an EMBL/GenBank/DDBJ whole genome shotgun (WGS) entry which is preliminary data.</text>
</comment>
<protein>
    <recommendedName>
        <fullName evidence="3">SIR2-like domain-containing protein</fullName>
    </recommendedName>
</protein>
<gene>
    <name evidence="1" type="ORF">EV210_11980</name>
</gene>
<accession>A0A4R1PYH6</accession>
<dbReference type="EMBL" id="SLUI01000019">
    <property type="protein sequence ID" value="TCL33003.1"/>
    <property type="molecule type" value="Genomic_DNA"/>
</dbReference>
<dbReference type="AlphaFoldDB" id="A0A4R1PYH6"/>
<dbReference type="RefSeq" id="WP_132083257.1">
    <property type="nucleotide sequence ID" value="NZ_SLUI01000019.1"/>
</dbReference>
<dbReference type="OrthoDB" id="1873312at2"/>
<organism evidence="1 2">
    <name type="scientific">Anaerospora hongkongensis</name>
    <dbReference type="NCBI Taxonomy" id="244830"/>
    <lineage>
        <taxon>Bacteria</taxon>
        <taxon>Bacillati</taxon>
        <taxon>Bacillota</taxon>
        <taxon>Negativicutes</taxon>
        <taxon>Selenomonadales</taxon>
        <taxon>Sporomusaceae</taxon>
        <taxon>Anaerospora</taxon>
    </lineage>
</organism>
<evidence type="ECO:0000313" key="2">
    <source>
        <dbReference type="Proteomes" id="UP000295063"/>
    </source>
</evidence>
<proteinExistence type="predicted"/>